<evidence type="ECO:0000313" key="2">
    <source>
        <dbReference type="EMBL" id="EKD65907.1"/>
    </source>
</evidence>
<dbReference type="AlphaFoldDB" id="K2AVJ2"/>
<accession>K2AVJ2</accession>
<feature type="signal peptide" evidence="1">
    <location>
        <begin position="1"/>
        <end position="23"/>
    </location>
</feature>
<proteinExistence type="predicted"/>
<protein>
    <submittedName>
        <fullName evidence="2">Uncharacterized protein</fullName>
    </submittedName>
</protein>
<gene>
    <name evidence="2" type="ORF">ACD_49C00076G0003</name>
</gene>
<name>K2AVJ2_9BACT</name>
<evidence type="ECO:0000256" key="1">
    <source>
        <dbReference type="SAM" id="SignalP"/>
    </source>
</evidence>
<feature type="chain" id="PRO_5017450815" evidence="1">
    <location>
        <begin position="24"/>
        <end position="720"/>
    </location>
</feature>
<comment type="caution">
    <text evidence="2">The sequence shown here is derived from an EMBL/GenBank/DDBJ whole genome shotgun (WGS) entry which is preliminary data.</text>
</comment>
<dbReference type="EMBL" id="AMFJ01021662">
    <property type="protein sequence ID" value="EKD65907.1"/>
    <property type="molecule type" value="Genomic_DNA"/>
</dbReference>
<keyword evidence="1" id="KW-0732">Signal</keyword>
<organism evidence="2">
    <name type="scientific">uncultured bacterium</name>
    <name type="common">gcode 4</name>
    <dbReference type="NCBI Taxonomy" id="1234023"/>
    <lineage>
        <taxon>Bacteria</taxon>
        <taxon>environmental samples</taxon>
    </lineage>
</organism>
<sequence>MKKLLLIIATWISCILSTNISLAYTNAEIKAAVDVMVAKWATAQDIAAAANAYWVPASQMDSALSLPAWTATSYMAPPNKPAPVYSPPYFEPPMPPTPPPAPVTQVITSLNWASITVAEWADWMKAQAAAWKTNEEIAQMAVAAWFTLDQITKVANTIPWVTINTTYVQNLIKQDVAVNSRWTVITVQQWADWIKTQLANWLSPEMIASSAAAWWFDAETIAAATKLMAQQNPQYSSLVNSINADAITNLISSTRYYEWWMWTISTNWTVKDAKGVVIWSLNTSNWVFTAVNWDNTDVFKTSNITMNFNLPGWSTFRIVTDSVHNYEMAVSWANLALTASKYWVTSPETQVAYDSYNNLIWQMQWWAWAYNPSVNYAGAQQLSDWSWIYGCTNNPGFMWLMPTPRSGIITYNNTSSLDSTSTGAVNNTNIAKTGTTVINTTTSNNISQANNLTANTNNPAQPNTPPTVRYYCSNVSTNWNVGYFDKNIKNELYLSVRKNTYELIKWVSSTDNSIKTISNLSNFANIPATKLNNNSVIYYDLSNESNKLITIDSANSKLSWVKTIIIKWGNIYVKWNINYENSSSILGIIALKDDKNIWWDIYINKSISKVDANIFVDKWVSTYTWNNSYTLSDTSAEKLTIFWSVISNNTIWGSVTWKCPSFLSSCNIENAMRYDLKCIRKTWISSTNLLTQQQADQFAATNLEIKFNPLIEVTPPYGFR</sequence>
<reference evidence="2" key="1">
    <citation type="journal article" date="2012" name="Science">
        <title>Fermentation, hydrogen, and sulfur metabolism in multiple uncultivated bacterial phyla.</title>
        <authorList>
            <person name="Wrighton K.C."/>
            <person name="Thomas B.C."/>
            <person name="Sharon I."/>
            <person name="Miller C.S."/>
            <person name="Castelle C.J."/>
            <person name="VerBerkmoes N.C."/>
            <person name="Wilkins M.J."/>
            <person name="Hettich R.L."/>
            <person name="Lipton M.S."/>
            <person name="Williams K.H."/>
            <person name="Long P.E."/>
            <person name="Banfield J.F."/>
        </authorList>
    </citation>
    <scope>NUCLEOTIDE SEQUENCE [LARGE SCALE GENOMIC DNA]</scope>
</reference>